<protein>
    <recommendedName>
        <fullName evidence="2">CxC2-like cysteine cluster KDZ transposase-associated domain-containing protein</fullName>
    </recommendedName>
</protein>
<feature type="region of interest" description="Disordered" evidence="1">
    <location>
        <begin position="499"/>
        <end position="519"/>
    </location>
</feature>
<keyword evidence="4" id="KW-1185">Reference proteome</keyword>
<evidence type="ECO:0000313" key="4">
    <source>
        <dbReference type="Proteomes" id="UP000053558"/>
    </source>
</evidence>
<dbReference type="InterPro" id="IPR040521">
    <property type="entry name" value="KDZ"/>
</dbReference>
<evidence type="ECO:0000259" key="2">
    <source>
        <dbReference type="Pfam" id="PF18803"/>
    </source>
</evidence>
<dbReference type="InterPro" id="IPR041457">
    <property type="entry name" value="CxC2_KDZ-assoc"/>
</dbReference>
<dbReference type="AlphaFoldDB" id="A0A5M3MQU6"/>
<feature type="domain" description="CxC2-like cysteine cluster KDZ transposase-associated" evidence="2">
    <location>
        <begin position="42"/>
        <end position="149"/>
    </location>
</feature>
<name>A0A5M3MQU6_CONPW</name>
<gene>
    <name evidence="3" type="ORF">CONPUDRAFT_55555</name>
</gene>
<dbReference type="PANTHER" id="PTHR33096">
    <property type="entry name" value="CXC2 DOMAIN-CONTAINING PROTEIN"/>
    <property type="match status" value="1"/>
</dbReference>
<dbReference type="OMA" id="CIAQAND"/>
<accession>A0A5M3MQU6</accession>
<dbReference type="Pfam" id="PF18803">
    <property type="entry name" value="CxC2"/>
    <property type="match status" value="1"/>
</dbReference>
<dbReference type="KEGG" id="cput:CONPUDRAFT_55555"/>
<organism evidence="3 4">
    <name type="scientific">Coniophora puteana (strain RWD-64-598)</name>
    <name type="common">Brown rot fungus</name>
    <dbReference type="NCBI Taxonomy" id="741705"/>
    <lineage>
        <taxon>Eukaryota</taxon>
        <taxon>Fungi</taxon>
        <taxon>Dikarya</taxon>
        <taxon>Basidiomycota</taxon>
        <taxon>Agaricomycotina</taxon>
        <taxon>Agaricomycetes</taxon>
        <taxon>Agaricomycetidae</taxon>
        <taxon>Boletales</taxon>
        <taxon>Coniophorineae</taxon>
        <taxon>Coniophoraceae</taxon>
        <taxon>Coniophora</taxon>
    </lineage>
</organism>
<dbReference type="RefSeq" id="XP_007768206.1">
    <property type="nucleotide sequence ID" value="XM_007770016.1"/>
</dbReference>
<evidence type="ECO:0000256" key="1">
    <source>
        <dbReference type="SAM" id="MobiDB-lite"/>
    </source>
</evidence>
<reference evidence="4" key="1">
    <citation type="journal article" date="2012" name="Science">
        <title>The Paleozoic origin of enzymatic lignin decomposition reconstructed from 31 fungal genomes.</title>
        <authorList>
            <person name="Floudas D."/>
            <person name="Binder M."/>
            <person name="Riley R."/>
            <person name="Barry K."/>
            <person name="Blanchette R.A."/>
            <person name="Henrissat B."/>
            <person name="Martinez A.T."/>
            <person name="Otillar R."/>
            <person name="Spatafora J.W."/>
            <person name="Yadav J.S."/>
            <person name="Aerts A."/>
            <person name="Benoit I."/>
            <person name="Boyd A."/>
            <person name="Carlson A."/>
            <person name="Copeland A."/>
            <person name="Coutinho P.M."/>
            <person name="de Vries R.P."/>
            <person name="Ferreira P."/>
            <person name="Findley K."/>
            <person name="Foster B."/>
            <person name="Gaskell J."/>
            <person name="Glotzer D."/>
            <person name="Gorecki P."/>
            <person name="Heitman J."/>
            <person name="Hesse C."/>
            <person name="Hori C."/>
            <person name="Igarashi K."/>
            <person name="Jurgens J.A."/>
            <person name="Kallen N."/>
            <person name="Kersten P."/>
            <person name="Kohler A."/>
            <person name="Kuees U."/>
            <person name="Kumar T.K.A."/>
            <person name="Kuo A."/>
            <person name="LaButti K."/>
            <person name="Larrondo L.F."/>
            <person name="Lindquist E."/>
            <person name="Ling A."/>
            <person name="Lombard V."/>
            <person name="Lucas S."/>
            <person name="Lundell T."/>
            <person name="Martin R."/>
            <person name="McLaughlin D.J."/>
            <person name="Morgenstern I."/>
            <person name="Morin E."/>
            <person name="Murat C."/>
            <person name="Nagy L.G."/>
            <person name="Nolan M."/>
            <person name="Ohm R.A."/>
            <person name="Patyshakuliyeva A."/>
            <person name="Rokas A."/>
            <person name="Ruiz-Duenas F.J."/>
            <person name="Sabat G."/>
            <person name="Salamov A."/>
            <person name="Samejima M."/>
            <person name="Schmutz J."/>
            <person name="Slot J.C."/>
            <person name="St John F."/>
            <person name="Stenlid J."/>
            <person name="Sun H."/>
            <person name="Sun S."/>
            <person name="Syed K."/>
            <person name="Tsang A."/>
            <person name="Wiebenga A."/>
            <person name="Young D."/>
            <person name="Pisabarro A."/>
            <person name="Eastwood D.C."/>
            <person name="Martin F."/>
            <person name="Cullen D."/>
            <person name="Grigoriev I.V."/>
            <person name="Hibbett D.S."/>
        </authorList>
    </citation>
    <scope>NUCLEOTIDE SEQUENCE [LARGE SCALE GENOMIC DNA]</scope>
    <source>
        <strain evidence="4">RWD-64-598 SS2</strain>
    </source>
</reference>
<dbReference type="OrthoDB" id="3261436at2759"/>
<feature type="non-terminal residue" evidence="3">
    <location>
        <position position="1"/>
    </location>
</feature>
<dbReference type="Proteomes" id="UP000053558">
    <property type="component" value="Unassembled WGS sequence"/>
</dbReference>
<evidence type="ECO:0000313" key="3">
    <source>
        <dbReference type="EMBL" id="EIW81450.1"/>
    </source>
</evidence>
<sequence>YRCEDCLMGAMVCSDCLVQKHETSPFHRIKYWNGQSFERTTLKRLGLRLQLGHGPGTTCINPVRCFDDDFVVIDSHGIHEIGLDYCGCETAASKYRQLLRARLFPATVNNPKTAATFRILEEFQLLSFESKASAYEAYHALARRSDNTGLVPIKDRYEPFMRMVREWRHLKMLKRSGRGHHVDTPLDETPEGACAVLCPACPQPGKNMPPYWEKAPKAKRWLHGLFLAMDANFRLKRRKVSSEDTDPSLGDGITYMVKEKHYKEFLSVHVEEPQDKSTCASHKAVNMANTKAASGLAATGLATIDCARHGMKMPCGCGDVLKGEKYAIMDYLKFSSIRGSLVRRFNISYDVACQWWINLWSRVPRLPPDFRFDPSEREFRFLVPKFHLGAHIPKCQINFSFNFTPGVGRTDGEAVERGWANINPVASSTKEMGPGNRRDTLDAFFGDWNWKKLVGLGPLFKRRMKEAVKQSAVHSSKLEDMEANFPKETIASWTGEVEAWESDHTSPNPFEEKVQPPTLPSTRLKIARDDARELAKDPGSAIHLEITPGSLVNTGIELDELHLGQHTEDTQRASLQQRLNALQLKLNPWFAAQSIFVPIASSLRLQSDNAVLSDARPDMASLYLPSSLPKPYSYPPRFYSIEWDLRVAQAHDALARLHSSLRYKVWLHKYKDKNLRGQLQHTRHNKVIEDNEAKIQAISSTYKAAYTALLSLKSHCRQVIPADIRPLKKDDVAPLGNLWSLESEGRRTISWIWRVGFAGDVSDREDDAQLQDELRVEWCKARARAHRWSEEKELLREEMHRVLRFLEWQATWWEERVEQSLANSNSILDADSEGLAAYGYWQAALRRSIAANFSCLWGCWL</sequence>
<comment type="caution">
    <text evidence="3">The sequence shown here is derived from an EMBL/GenBank/DDBJ whole genome shotgun (WGS) entry which is preliminary data.</text>
</comment>
<dbReference type="GeneID" id="19207733"/>
<proteinExistence type="predicted"/>
<dbReference type="PANTHER" id="PTHR33096:SF1">
    <property type="entry name" value="CXC1-LIKE CYSTEINE CLUSTER ASSOCIATED WITH KDZ TRANSPOSASES DOMAIN-CONTAINING PROTEIN"/>
    <property type="match status" value="1"/>
</dbReference>
<dbReference type="Pfam" id="PF18758">
    <property type="entry name" value="KDZ"/>
    <property type="match status" value="1"/>
</dbReference>
<dbReference type="EMBL" id="JH711578">
    <property type="protein sequence ID" value="EIW81450.1"/>
    <property type="molecule type" value="Genomic_DNA"/>
</dbReference>